<dbReference type="AlphaFoldDB" id="A0A9X7JV89"/>
<dbReference type="EMBL" id="PXWG01000002">
    <property type="protein sequence ID" value="PSJ30366.1"/>
    <property type="molecule type" value="Genomic_DNA"/>
</dbReference>
<reference evidence="1 2" key="1">
    <citation type="submission" date="2018-03" db="EMBL/GenBank/DDBJ databases">
        <title>Chitinolytic properties of Streptosporangium nondiastaticum TBG75A20.</title>
        <authorList>
            <person name="Gayathri V."/>
            <person name="Shiburaj S."/>
        </authorList>
    </citation>
    <scope>NUCLEOTIDE SEQUENCE [LARGE SCALE GENOMIC DNA]</scope>
    <source>
        <strain evidence="1 2">TBG75A20</strain>
    </source>
</reference>
<organism evidence="1 2">
    <name type="scientific">Streptosporangium nondiastaticum</name>
    <dbReference type="NCBI Taxonomy" id="35764"/>
    <lineage>
        <taxon>Bacteria</taxon>
        <taxon>Bacillati</taxon>
        <taxon>Actinomycetota</taxon>
        <taxon>Actinomycetes</taxon>
        <taxon>Streptosporangiales</taxon>
        <taxon>Streptosporangiaceae</taxon>
        <taxon>Streptosporangium</taxon>
    </lineage>
</organism>
<evidence type="ECO:0000313" key="1">
    <source>
        <dbReference type="EMBL" id="PSJ30366.1"/>
    </source>
</evidence>
<sequence length="337" mass="36120">MAAPAQQCTEILKESHWTQERHGLITQLCQETVSSKESGIRSLSHYTNGILDFAVCRAGRGPLRSPAADADGEPPDESLPGSRLLLCTQDLGGILRPLGTGDLMRTVVANAGGGLWGGRVKTGEFLAALTDEAASVEAMDTAMNILVTRIRTEVHRLPDELPGGAPGAAPGRATCRVRPRIDFGTAAPQRPVDEERLRHLLQGHLNTTDLQYAGYYRDWTLVCVGDVFDAPELGPRFLNISVRSRRSAYRDLSQRLSGHLSRLTDALHLGAPPAPGGAPVDRLVLDVQEGAVYVAWISPSEFVVGVTLEQPQVGNAETRLGRLARALAGVTAPNAPH</sequence>
<evidence type="ECO:0000313" key="2">
    <source>
        <dbReference type="Proteomes" id="UP000242427"/>
    </source>
</evidence>
<gene>
    <name evidence="1" type="ORF">B7P34_02055</name>
</gene>
<dbReference type="Proteomes" id="UP000242427">
    <property type="component" value="Unassembled WGS sequence"/>
</dbReference>
<name>A0A9X7JV89_9ACTN</name>
<dbReference type="OrthoDB" id="3354731at2"/>
<comment type="caution">
    <text evidence="1">The sequence shown here is derived from an EMBL/GenBank/DDBJ whole genome shotgun (WGS) entry which is preliminary data.</text>
</comment>
<protein>
    <submittedName>
        <fullName evidence="1">Uncharacterized protein</fullName>
    </submittedName>
</protein>
<dbReference type="RefSeq" id="WP_106674017.1">
    <property type="nucleotide sequence ID" value="NZ_PXWG01000002.1"/>
</dbReference>
<accession>A0A9X7JV89</accession>
<keyword evidence="2" id="KW-1185">Reference proteome</keyword>
<proteinExistence type="predicted"/>